<reference evidence="5 6" key="1">
    <citation type="submission" date="2019-03" db="EMBL/GenBank/DDBJ databases">
        <title>Genomic Encyclopedia of Type Strains, Phase III (KMG-III): the genomes of soil and plant-associated and newly described type strains.</title>
        <authorList>
            <person name="Whitman W."/>
        </authorList>
    </citation>
    <scope>NUCLEOTIDE SEQUENCE [LARGE SCALE GENOMIC DNA]</scope>
    <source>
        <strain evidence="5 6">DSM 27373</strain>
    </source>
</reference>
<feature type="domain" description="N-acetyltransferase" evidence="4">
    <location>
        <begin position="42"/>
        <end position="195"/>
    </location>
</feature>
<keyword evidence="6" id="KW-1185">Reference proteome</keyword>
<dbReference type="InterPro" id="IPR016181">
    <property type="entry name" value="Acyl_CoA_acyltransferase"/>
</dbReference>
<dbReference type="AlphaFoldDB" id="A0A4V3EC99"/>
<protein>
    <submittedName>
        <fullName evidence="5">[SSU ribosomal protein S18P]-alanine acetyltransferase</fullName>
    </submittedName>
</protein>
<comment type="caution">
    <text evidence="5">The sequence shown here is derived from an EMBL/GenBank/DDBJ whole genome shotgun (WGS) entry which is preliminary data.</text>
</comment>
<evidence type="ECO:0000313" key="6">
    <source>
        <dbReference type="Proteomes" id="UP000294506"/>
    </source>
</evidence>
<dbReference type="InterPro" id="IPR000182">
    <property type="entry name" value="GNAT_dom"/>
</dbReference>
<dbReference type="InterPro" id="IPR050832">
    <property type="entry name" value="Bact_Acetyltransf"/>
</dbReference>
<dbReference type="InterPro" id="IPR006464">
    <property type="entry name" value="AcTrfase_RimI/Ard1"/>
</dbReference>
<dbReference type="SUPFAM" id="SSF55729">
    <property type="entry name" value="Acyl-CoA N-acyltransferases (Nat)"/>
    <property type="match status" value="1"/>
</dbReference>
<dbReference type="EMBL" id="SOAN01000006">
    <property type="protein sequence ID" value="TDS85562.1"/>
    <property type="molecule type" value="Genomic_DNA"/>
</dbReference>
<keyword evidence="5" id="KW-0689">Ribosomal protein</keyword>
<dbReference type="PANTHER" id="PTHR43877">
    <property type="entry name" value="AMINOALKYLPHOSPHONATE N-ACETYLTRANSFERASE-RELATED-RELATED"/>
    <property type="match status" value="1"/>
</dbReference>
<evidence type="ECO:0000256" key="3">
    <source>
        <dbReference type="SAM" id="MobiDB-lite"/>
    </source>
</evidence>
<dbReference type="GO" id="GO:0005840">
    <property type="term" value="C:ribosome"/>
    <property type="evidence" value="ECO:0007669"/>
    <property type="project" value="UniProtKB-KW"/>
</dbReference>
<dbReference type="RefSeq" id="WP_243832285.1">
    <property type="nucleotide sequence ID" value="NZ_SOAN01000006.1"/>
</dbReference>
<gene>
    <name evidence="5" type="ORF">EV640_106213</name>
</gene>
<evidence type="ECO:0000259" key="4">
    <source>
        <dbReference type="PROSITE" id="PS51186"/>
    </source>
</evidence>
<evidence type="ECO:0000256" key="1">
    <source>
        <dbReference type="ARBA" id="ARBA00022679"/>
    </source>
</evidence>
<keyword evidence="1 5" id="KW-0808">Transferase</keyword>
<organism evidence="5 6">
    <name type="scientific">Nesterenkonia aurantiaca</name>
    <dbReference type="NCBI Taxonomy" id="1436010"/>
    <lineage>
        <taxon>Bacteria</taxon>
        <taxon>Bacillati</taxon>
        <taxon>Actinomycetota</taxon>
        <taxon>Actinomycetes</taxon>
        <taxon>Micrococcales</taxon>
        <taxon>Micrococcaceae</taxon>
        <taxon>Nesterenkonia</taxon>
    </lineage>
</organism>
<keyword evidence="5" id="KW-0687">Ribonucleoprotein</keyword>
<feature type="compositionally biased region" description="Pro residues" evidence="3">
    <location>
        <begin position="1"/>
        <end position="36"/>
    </location>
</feature>
<name>A0A4V3EC99_9MICC</name>
<dbReference type="PROSITE" id="PS51186">
    <property type="entry name" value="GNAT"/>
    <property type="match status" value="1"/>
</dbReference>
<proteinExistence type="predicted"/>
<feature type="region of interest" description="Disordered" evidence="3">
    <location>
        <begin position="1"/>
        <end position="39"/>
    </location>
</feature>
<dbReference type="Pfam" id="PF00583">
    <property type="entry name" value="Acetyltransf_1"/>
    <property type="match status" value="1"/>
</dbReference>
<keyword evidence="2" id="KW-0012">Acyltransferase</keyword>
<dbReference type="Proteomes" id="UP000294506">
    <property type="component" value="Unassembled WGS sequence"/>
</dbReference>
<sequence>MTGTTPPPDPNTSPSPPDPNTSPSPPDPKTPPPTPSPAAEAFGLTPMTALDVDEVLALEHRLFPQDAWPESFFYDELAHTASGPGAEPTRRYWVARDAGGRLAGYAGMMCVLPLADVQTLAVAPESQGHGLGTRLLGLLISSAREQSAEQILLEVRSDNPGAQALYRREGFSHIHTRAQYYPDGEDALIMAKPLIDLTAPSSAADLRSPFT</sequence>
<dbReference type="GO" id="GO:0008080">
    <property type="term" value="F:N-acetyltransferase activity"/>
    <property type="evidence" value="ECO:0007669"/>
    <property type="project" value="InterPro"/>
</dbReference>
<evidence type="ECO:0000313" key="5">
    <source>
        <dbReference type="EMBL" id="TDS85562.1"/>
    </source>
</evidence>
<evidence type="ECO:0000256" key="2">
    <source>
        <dbReference type="ARBA" id="ARBA00023315"/>
    </source>
</evidence>
<accession>A0A4V3EC99</accession>
<dbReference type="Gene3D" id="3.40.630.30">
    <property type="match status" value="1"/>
</dbReference>
<dbReference type="NCBIfam" id="TIGR01575">
    <property type="entry name" value="rimI"/>
    <property type="match status" value="1"/>
</dbReference>